<gene>
    <name evidence="1" type="ORF">E4T82_09565</name>
</gene>
<dbReference type="Proteomes" id="UP000297253">
    <property type="component" value="Unassembled WGS sequence"/>
</dbReference>
<accession>A0A4Y9JAY6</accession>
<proteinExistence type="predicted"/>
<dbReference type="EMBL" id="SPPD01000016">
    <property type="protein sequence ID" value="TFU97119.1"/>
    <property type="molecule type" value="Genomic_DNA"/>
</dbReference>
<dbReference type="SUPFAM" id="SSF160631">
    <property type="entry name" value="SMI1/KNR4-like"/>
    <property type="match status" value="1"/>
</dbReference>
<organism evidence="1 2">
    <name type="scientific">Streptococcus cuniculi</name>
    <dbReference type="NCBI Taxonomy" id="1432788"/>
    <lineage>
        <taxon>Bacteria</taxon>
        <taxon>Bacillati</taxon>
        <taxon>Bacillota</taxon>
        <taxon>Bacilli</taxon>
        <taxon>Lactobacillales</taxon>
        <taxon>Streptococcaceae</taxon>
        <taxon>Streptococcus</taxon>
    </lineage>
</organism>
<evidence type="ECO:0000313" key="2">
    <source>
        <dbReference type="Proteomes" id="UP000297253"/>
    </source>
</evidence>
<name>A0A4Y9JAY6_9STRE</name>
<dbReference type="Gene3D" id="3.40.1580.10">
    <property type="entry name" value="SMI1/KNR4-like"/>
    <property type="match status" value="1"/>
</dbReference>
<dbReference type="Pfam" id="PF14568">
    <property type="entry name" value="SUKH_6"/>
    <property type="match status" value="1"/>
</dbReference>
<protein>
    <submittedName>
        <fullName evidence="1">SMI1/KNR4 family protein</fullName>
    </submittedName>
</protein>
<dbReference type="AlphaFoldDB" id="A0A4Y9JAY6"/>
<dbReference type="RefSeq" id="WP_135182607.1">
    <property type="nucleotide sequence ID" value="NZ_JADGKZ010000016.1"/>
</dbReference>
<comment type="caution">
    <text evidence="1">The sequence shown here is derived from an EMBL/GenBank/DDBJ whole genome shotgun (WGS) entry which is preliminary data.</text>
</comment>
<sequence>MDNNLINRLKYVIESTEGVDFAPYGEGMSDYWIGKAEKRLSFPFPESFKWWLKNYGGGEVFGDEIFSIYELDFDNVVGDDIVYINELNRENNVTNSSQLTICEGDFGMFCFQKDANGIEEHPVMLNDSFYAINFIEFY</sequence>
<dbReference type="InterPro" id="IPR037883">
    <property type="entry name" value="Knr4/Smi1-like_sf"/>
</dbReference>
<reference evidence="1 2" key="1">
    <citation type="submission" date="2019-03" db="EMBL/GenBank/DDBJ databases">
        <title>Diversity of the mouse oral microbiome.</title>
        <authorList>
            <person name="Joseph S."/>
            <person name="Aduse-Opoku J."/>
            <person name="Curtis M."/>
            <person name="Wade W."/>
            <person name="Hashim A."/>
        </authorList>
    </citation>
    <scope>NUCLEOTIDE SEQUENCE [LARGE SCALE GENOMIC DNA]</scope>
    <source>
        <strain evidence="1 2">WM131</strain>
    </source>
</reference>
<dbReference type="OrthoDB" id="5880263at2"/>
<evidence type="ECO:0000313" key="1">
    <source>
        <dbReference type="EMBL" id="TFU97119.1"/>
    </source>
</evidence>